<organism evidence="1 2">
    <name type="scientific">Diphasiastrum complanatum</name>
    <name type="common">Issler's clubmoss</name>
    <name type="synonym">Lycopodium complanatum</name>
    <dbReference type="NCBI Taxonomy" id="34168"/>
    <lineage>
        <taxon>Eukaryota</taxon>
        <taxon>Viridiplantae</taxon>
        <taxon>Streptophyta</taxon>
        <taxon>Embryophyta</taxon>
        <taxon>Tracheophyta</taxon>
        <taxon>Lycopodiopsida</taxon>
        <taxon>Lycopodiales</taxon>
        <taxon>Lycopodiaceae</taxon>
        <taxon>Lycopodioideae</taxon>
        <taxon>Diphasiastrum</taxon>
    </lineage>
</organism>
<evidence type="ECO:0000313" key="2">
    <source>
        <dbReference type="Proteomes" id="UP001162992"/>
    </source>
</evidence>
<keyword evidence="2" id="KW-1185">Reference proteome</keyword>
<accession>A0ACC2B5U7</accession>
<reference evidence="2" key="1">
    <citation type="journal article" date="2024" name="Proc. Natl. Acad. Sci. U.S.A.">
        <title>Extraordinary preservation of gene collinearity over three hundred million years revealed in homosporous lycophytes.</title>
        <authorList>
            <person name="Li C."/>
            <person name="Wickell D."/>
            <person name="Kuo L.Y."/>
            <person name="Chen X."/>
            <person name="Nie B."/>
            <person name="Liao X."/>
            <person name="Peng D."/>
            <person name="Ji J."/>
            <person name="Jenkins J."/>
            <person name="Williams M."/>
            <person name="Shu S."/>
            <person name="Plott C."/>
            <person name="Barry K."/>
            <person name="Rajasekar S."/>
            <person name="Grimwood J."/>
            <person name="Han X."/>
            <person name="Sun S."/>
            <person name="Hou Z."/>
            <person name="He W."/>
            <person name="Dai G."/>
            <person name="Sun C."/>
            <person name="Schmutz J."/>
            <person name="Leebens-Mack J.H."/>
            <person name="Li F.W."/>
            <person name="Wang L."/>
        </authorList>
    </citation>
    <scope>NUCLEOTIDE SEQUENCE [LARGE SCALE GENOMIC DNA]</scope>
    <source>
        <strain evidence="2">cv. PW_Plant_1</strain>
    </source>
</reference>
<proteinExistence type="predicted"/>
<dbReference type="EMBL" id="CM055108">
    <property type="protein sequence ID" value="KAJ7525151.1"/>
    <property type="molecule type" value="Genomic_DNA"/>
</dbReference>
<protein>
    <submittedName>
        <fullName evidence="1">Uncharacterized protein</fullName>
    </submittedName>
</protein>
<comment type="caution">
    <text evidence="1">The sequence shown here is derived from an EMBL/GenBank/DDBJ whole genome shotgun (WGS) entry which is preliminary data.</text>
</comment>
<dbReference type="Proteomes" id="UP001162992">
    <property type="component" value="Chromosome 17"/>
</dbReference>
<name>A0ACC2B5U7_DIPCM</name>
<evidence type="ECO:0000313" key="1">
    <source>
        <dbReference type="EMBL" id="KAJ7525151.1"/>
    </source>
</evidence>
<sequence>MSSRQQLEKFVLKNLAHGGEKGPSYHMVEEEFIPEIHTCHYFTNMLFCSYDNDNDFDVVDGMDVPLEGLIFYPEENGGGISKQMYGLPHLMSTTKNTRLPYSSHFMPNHTI</sequence>
<gene>
    <name evidence="1" type="ORF">O6H91_17G038900</name>
</gene>